<evidence type="ECO:0000313" key="2">
    <source>
        <dbReference type="Proteomes" id="UP000003990"/>
    </source>
</evidence>
<reference evidence="1 2" key="1">
    <citation type="submission" date="2008-12" db="EMBL/GenBank/DDBJ databases">
        <title>The Genome Sequence of Brucella ceti M644/93/1.</title>
        <authorList>
            <consortium name="The Broad Institute Genome Sequencing Platform"/>
            <person name="Ward D."/>
            <person name="Young S.K."/>
            <person name="Kodira C.D."/>
            <person name="Zeng Q."/>
            <person name="Koehrsen M."/>
            <person name="Alvarado L."/>
            <person name="Berlin A."/>
            <person name="Borenstein D."/>
            <person name="Chen Z."/>
            <person name="Engels R."/>
            <person name="Freedman E."/>
            <person name="Gellesch M."/>
            <person name="Goldberg J."/>
            <person name="Griggs A."/>
            <person name="Gujja S."/>
            <person name="Heiman D."/>
            <person name="Hepburn T."/>
            <person name="Howarth C."/>
            <person name="Jen D."/>
            <person name="Larson L."/>
            <person name="Lewis B."/>
            <person name="Mehta T."/>
            <person name="Park D."/>
            <person name="Pearson M."/>
            <person name="Roberts A."/>
            <person name="Saif S."/>
            <person name="Shea T."/>
            <person name="Shenoy N."/>
            <person name="Sisk P."/>
            <person name="Stolte C."/>
            <person name="Sykes S."/>
            <person name="Walk T."/>
            <person name="White J."/>
            <person name="Yandava C."/>
            <person name="Whatmore A.M."/>
            <person name="Perrett L.L."/>
            <person name="O'Callaghan D."/>
            <person name="Nusbaum C."/>
            <person name="Galagan J."/>
            <person name="Birren B."/>
        </authorList>
    </citation>
    <scope>NUCLEOTIDE SEQUENCE [LARGE SCALE GENOMIC DNA]</scope>
    <source>
        <strain evidence="1 2">M644/93/1</strain>
    </source>
</reference>
<evidence type="ECO:0000313" key="1">
    <source>
        <dbReference type="EMBL" id="EEX98834.1"/>
    </source>
</evidence>
<sequence length="80" mass="9058">MGVIKSIELLVPVSCMRCRTSTPGLSTWWSSTALIGNTRFQVGFPLRCLQRLSRPYIATLLCGWRHNRSTRDTSIPVLSY</sequence>
<accession>A0ABM9ZGL5</accession>
<protein>
    <recommendedName>
        <fullName evidence="3">Secreted protein</fullName>
    </recommendedName>
</protein>
<evidence type="ECO:0008006" key="3">
    <source>
        <dbReference type="Google" id="ProtNLM"/>
    </source>
</evidence>
<name>A0ABM9ZGL5_9HYPH</name>
<gene>
    <name evidence="1" type="ORF">BAIG_03222</name>
</gene>
<keyword evidence="2" id="KW-1185">Reference proteome</keyword>
<dbReference type="EMBL" id="DS999674">
    <property type="protein sequence ID" value="EEX98834.1"/>
    <property type="molecule type" value="Genomic_DNA"/>
</dbReference>
<dbReference type="Proteomes" id="UP000003990">
    <property type="component" value="Unassembled WGS sequence"/>
</dbReference>
<proteinExistence type="predicted"/>
<organism evidence="1 2">
    <name type="scientific">Brucella ceti M644/93/1</name>
    <dbReference type="NCBI Taxonomy" id="520459"/>
    <lineage>
        <taxon>Bacteria</taxon>
        <taxon>Pseudomonadati</taxon>
        <taxon>Pseudomonadota</taxon>
        <taxon>Alphaproteobacteria</taxon>
        <taxon>Hyphomicrobiales</taxon>
        <taxon>Brucellaceae</taxon>
        <taxon>Brucella/Ochrobactrum group</taxon>
        <taxon>Brucella</taxon>
    </lineage>
</organism>